<reference evidence="4" key="3">
    <citation type="submission" date="2025-09" db="UniProtKB">
        <authorList>
            <consortium name="Ensembl"/>
        </authorList>
    </citation>
    <scope>IDENTIFICATION</scope>
</reference>
<dbReference type="GO" id="GO:0000139">
    <property type="term" value="C:Golgi membrane"/>
    <property type="evidence" value="ECO:0007669"/>
    <property type="project" value="UniProtKB-SubCell"/>
</dbReference>
<dbReference type="InParanoid" id="F7A602"/>
<keyword evidence="2" id="KW-0812">Transmembrane</keyword>
<accession>F7A602</accession>
<dbReference type="Pfam" id="PF02157">
    <property type="entry name" value="Man-6-P_recep"/>
    <property type="match status" value="1"/>
</dbReference>
<sequence>MFSYFFLIILLISIVNGKKGLVCKDGDNEPCRCDLVDGSGIIDISSLGNHSYPRWTNISAPTPLNGPLYSYNPCYPFTDGNLKNLAALQIASGDKYDIGSQTTAVFVQVGDQIAINYTANSLLGDSRHSQVTLTCSKGKQDNFIVKGEVTPNSGFYKFELVGNTLCPKKSGGGLSAGSVLLIIFFVLLFVYLVGGILYNRYKNEETGLDMLPNKEFWASLPGLIA</sequence>
<name>F7A602_CIOIN</name>
<dbReference type="GeneTree" id="ENSGT00930000152525"/>
<feature type="transmembrane region" description="Helical" evidence="2">
    <location>
        <begin position="174"/>
        <end position="198"/>
    </location>
</feature>
<keyword evidence="2" id="KW-1133">Transmembrane helix</keyword>
<dbReference type="PANTHER" id="PTHR15071:SF0">
    <property type="entry name" value="MANNOSE 6-PHOSPHATE RECEPTOR-LIKE PROTEIN 1"/>
    <property type="match status" value="1"/>
</dbReference>
<proteinExistence type="predicted"/>
<dbReference type="GO" id="GO:0005802">
    <property type="term" value="C:trans-Golgi network"/>
    <property type="evidence" value="ECO:0000318"/>
    <property type="project" value="GO_Central"/>
</dbReference>
<dbReference type="HOGENOM" id="CLU_058440_1_0_1"/>
<evidence type="ECO:0000313" key="4">
    <source>
        <dbReference type="Ensembl" id="ENSCINP00000018912.3"/>
    </source>
</evidence>
<evidence type="ECO:0000313" key="5">
    <source>
        <dbReference type="Proteomes" id="UP000008144"/>
    </source>
</evidence>
<dbReference type="Proteomes" id="UP000008144">
    <property type="component" value="Unassembled WGS sequence"/>
</dbReference>
<dbReference type="Ensembl" id="ENSCINT00000018912.3">
    <property type="protein sequence ID" value="ENSCINP00000018912.3"/>
    <property type="gene ID" value="ENSCING00000014006.2"/>
</dbReference>
<feature type="chain" id="PRO_5003347407" evidence="3">
    <location>
        <begin position="18"/>
        <end position="225"/>
    </location>
</feature>
<feature type="signal peptide" evidence="3">
    <location>
        <begin position="1"/>
        <end position="17"/>
    </location>
</feature>
<keyword evidence="5" id="KW-1185">Reference proteome</keyword>
<dbReference type="InterPro" id="IPR028927">
    <property type="entry name" value="Man-6-P_rcpt"/>
</dbReference>
<protein>
    <submittedName>
        <fullName evidence="4">Putative mannose 6-phosphate receptor-like protein C530.09c</fullName>
    </submittedName>
</protein>
<dbReference type="STRING" id="7719.ENSCINP00000018912"/>
<dbReference type="FunFam" id="2.70.130.10:FF:000029">
    <property type="entry name" value="uncharacterized protein LOC100184158"/>
    <property type="match status" value="1"/>
</dbReference>
<dbReference type="SUPFAM" id="SSF50911">
    <property type="entry name" value="Mannose 6-phosphate receptor domain"/>
    <property type="match status" value="1"/>
</dbReference>
<evidence type="ECO:0000256" key="2">
    <source>
        <dbReference type="SAM" id="Phobius"/>
    </source>
</evidence>
<reference evidence="5" key="1">
    <citation type="journal article" date="2002" name="Science">
        <title>The draft genome of Ciona intestinalis: insights into chordate and vertebrate origins.</title>
        <authorList>
            <person name="Dehal P."/>
            <person name="Satou Y."/>
            <person name="Campbell R.K."/>
            <person name="Chapman J."/>
            <person name="Degnan B."/>
            <person name="De Tomaso A."/>
            <person name="Davidson B."/>
            <person name="Di Gregorio A."/>
            <person name="Gelpke M."/>
            <person name="Goodstein D.M."/>
            <person name="Harafuji N."/>
            <person name="Hastings K.E."/>
            <person name="Ho I."/>
            <person name="Hotta K."/>
            <person name="Huang W."/>
            <person name="Kawashima T."/>
            <person name="Lemaire P."/>
            <person name="Martinez D."/>
            <person name="Meinertzhagen I.A."/>
            <person name="Necula S."/>
            <person name="Nonaka M."/>
            <person name="Putnam N."/>
            <person name="Rash S."/>
            <person name="Saiga H."/>
            <person name="Satake M."/>
            <person name="Terry A."/>
            <person name="Yamada L."/>
            <person name="Wang H.G."/>
            <person name="Awazu S."/>
            <person name="Azumi K."/>
            <person name="Boore J."/>
            <person name="Branno M."/>
            <person name="Chin-Bow S."/>
            <person name="DeSantis R."/>
            <person name="Doyle S."/>
            <person name="Francino P."/>
            <person name="Keys D.N."/>
            <person name="Haga S."/>
            <person name="Hayashi H."/>
            <person name="Hino K."/>
            <person name="Imai K.S."/>
            <person name="Inaba K."/>
            <person name="Kano S."/>
            <person name="Kobayashi K."/>
            <person name="Kobayashi M."/>
            <person name="Lee B.I."/>
            <person name="Makabe K.W."/>
            <person name="Manohar C."/>
            <person name="Matassi G."/>
            <person name="Medina M."/>
            <person name="Mochizuki Y."/>
            <person name="Mount S."/>
            <person name="Morishita T."/>
            <person name="Miura S."/>
            <person name="Nakayama A."/>
            <person name="Nishizaka S."/>
            <person name="Nomoto H."/>
            <person name="Ohta F."/>
            <person name="Oishi K."/>
            <person name="Rigoutsos I."/>
            <person name="Sano M."/>
            <person name="Sasaki A."/>
            <person name="Sasakura Y."/>
            <person name="Shoguchi E."/>
            <person name="Shin-i T."/>
            <person name="Spagnuolo A."/>
            <person name="Stainier D."/>
            <person name="Suzuki M.M."/>
            <person name="Tassy O."/>
            <person name="Takatori N."/>
            <person name="Tokuoka M."/>
            <person name="Yagi K."/>
            <person name="Yoshizaki F."/>
            <person name="Wada S."/>
            <person name="Zhang C."/>
            <person name="Hyatt P.D."/>
            <person name="Larimer F."/>
            <person name="Detter C."/>
            <person name="Doggett N."/>
            <person name="Glavina T."/>
            <person name="Hawkins T."/>
            <person name="Richardson P."/>
            <person name="Lucas S."/>
            <person name="Kohara Y."/>
            <person name="Levine M."/>
            <person name="Satoh N."/>
            <person name="Rokhsar D.S."/>
        </authorList>
    </citation>
    <scope>NUCLEOTIDE SEQUENCE [LARGE SCALE GENOMIC DNA]</scope>
</reference>
<dbReference type="OMA" id="VINNCEC"/>
<dbReference type="Gene3D" id="2.70.130.10">
    <property type="entry name" value="Mannose-6-phosphate receptor binding domain"/>
    <property type="match status" value="1"/>
</dbReference>
<reference evidence="4" key="2">
    <citation type="submission" date="2025-08" db="UniProtKB">
        <authorList>
            <consortium name="Ensembl"/>
        </authorList>
    </citation>
    <scope>IDENTIFICATION</scope>
</reference>
<dbReference type="InterPro" id="IPR009011">
    <property type="entry name" value="Man6P_isomerase_rcpt-bd_dom_sf"/>
</dbReference>
<evidence type="ECO:0000256" key="3">
    <source>
        <dbReference type="SAM" id="SignalP"/>
    </source>
</evidence>
<evidence type="ECO:0000256" key="1">
    <source>
        <dbReference type="ARBA" id="ARBA00023180"/>
    </source>
</evidence>
<keyword evidence="2" id="KW-0472">Membrane</keyword>
<keyword evidence="1" id="KW-0325">Glycoprotein</keyword>
<organism evidence="4 5">
    <name type="scientific">Ciona intestinalis</name>
    <name type="common">Transparent sea squirt</name>
    <name type="synonym">Ascidia intestinalis</name>
    <dbReference type="NCBI Taxonomy" id="7719"/>
    <lineage>
        <taxon>Eukaryota</taxon>
        <taxon>Metazoa</taxon>
        <taxon>Chordata</taxon>
        <taxon>Tunicata</taxon>
        <taxon>Ascidiacea</taxon>
        <taxon>Phlebobranchia</taxon>
        <taxon>Cionidae</taxon>
        <taxon>Ciona</taxon>
    </lineage>
</organism>
<gene>
    <name evidence="4" type="primary">LOC100175662</name>
</gene>
<dbReference type="AlphaFoldDB" id="F7A602"/>
<dbReference type="PANTHER" id="PTHR15071">
    <property type="entry name" value="MANNOSE-6-PHOSPHATE RECEPTOR FAMILY MEMBER"/>
    <property type="match status" value="1"/>
</dbReference>
<keyword evidence="3" id="KW-0732">Signal</keyword>